<dbReference type="AlphaFoldDB" id="A0A369Q4E1"/>
<dbReference type="OrthoDB" id="772582at2"/>
<comment type="caution">
    <text evidence="1">The sequence shown here is derived from an EMBL/GenBank/DDBJ whole genome shotgun (WGS) entry which is preliminary data.</text>
</comment>
<gene>
    <name evidence="1" type="ORF">DU508_04160</name>
</gene>
<keyword evidence="2" id="KW-1185">Reference proteome</keyword>
<reference evidence="1 2" key="1">
    <citation type="submission" date="2018-07" db="EMBL/GenBank/DDBJ databases">
        <title>Pedobacter sp. nov., isolated from soil.</title>
        <authorList>
            <person name="Zhou L.Y."/>
            <person name="Du Z.J."/>
        </authorList>
    </citation>
    <scope>NUCLEOTIDE SEQUENCE [LARGE SCALE GENOMIC DNA]</scope>
    <source>
        <strain evidence="1 2">JDX94</strain>
    </source>
</reference>
<dbReference type="EMBL" id="QPKV01000002">
    <property type="protein sequence ID" value="RDC58147.1"/>
    <property type="molecule type" value="Genomic_DNA"/>
</dbReference>
<organism evidence="1 2">
    <name type="scientific">Pedobacter chinensis</name>
    <dbReference type="NCBI Taxonomy" id="2282421"/>
    <lineage>
        <taxon>Bacteria</taxon>
        <taxon>Pseudomonadati</taxon>
        <taxon>Bacteroidota</taxon>
        <taxon>Sphingobacteriia</taxon>
        <taxon>Sphingobacteriales</taxon>
        <taxon>Sphingobacteriaceae</taxon>
        <taxon>Pedobacter</taxon>
    </lineage>
</organism>
<evidence type="ECO:0000313" key="1">
    <source>
        <dbReference type="EMBL" id="RDC58147.1"/>
    </source>
</evidence>
<protein>
    <submittedName>
        <fullName evidence="1">Uncharacterized protein</fullName>
    </submittedName>
</protein>
<name>A0A369Q4E1_9SPHI</name>
<accession>A0A369Q4E1</accession>
<proteinExistence type="predicted"/>
<dbReference type="RefSeq" id="WP_115401557.1">
    <property type="nucleotide sequence ID" value="NZ_QPKV01000002.1"/>
</dbReference>
<dbReference type="Proteomes" id="UP000253961">
    <property type="component" value="Unassembled WGS sequence"/>
</dbReference>
<sequence>MEELIDLLNLFLGKRVESIKQKGPAEIEITVNKIEDVEGLSEELKAHIVEIIDENTLAKISFVTSDGQEIDSFSLNQ</sequence>
<evidence type="ECO:0000313" key="2">
    <source>
        <dbReference type="Proteomes" id="UP000253961"/>
    </source>
</evidence>